<comment type="caution">
    <text evidence="3">The sequence shown here is derived from an EMBL/GenBank/DDBJ whole genome shotgun (WGS) entry which is preliminary data.</text>
</comment>
<dbReference type="Gene3D" id="3.40.190.10">
    <property type="entry name" value="Periplasmic binding protein-like II"/>
    <property type="match status" value="2"/>
</dbReference>
<organism evidence="3 4">
    <name type="scientific">Oribacterium sinus</name>
    <dbReference type="NCBI Taxonomy" id="237576"/>
    <lineage>
        <taxon>Bacteria</taxon>
        <taxon>Bacillati</taxon>
        <taxon>Bacillota</taxon>
        <taxon>Clostridia</taxon>
        <taxon>Lachnospirales</taxon>
        <taxon>Lachnospiraceae</taxon>
        <taxon>Oribacterium</taxon>
    </lineage>
</organism>
<dbReference type="PANTHER" id="PTHR43649:SF12">
    <property type="entry name" value="DIACETYLCHITOBIOSE BINDING PROTEIN DASA"/>
    <property type="match status" value="1"/>
</dbReference>
<name>A0A7W9W237_9FIRM</name>
<gene>
    <name evidence="3" type="ORF">HNQ46_000437</name>
</gene>
<dbReference type="PROSITE" id="PS51257">
    <property type="entry name" value="PROKAR_LIPOPROTEIN"/>
    <property type="match status" value="1"/>
</dbReference>
<dbReference type="GeneID" id="85014002"/>
<evidence type="ECO:0000313" key="3">
    <source>
        <dbReference type="EMBL" id="MBB6040474.1"/>
    </source>
</evidence>
<feature type="chain" id="PRO_5030674268" evidence="2">
    <location>
        <begin position="28"/>
        <end position="460"/>
    </location>
</feature>
<dbReference type="AlphaFoldDB" id="A0A7W9W237"/>
<dbReference type="PANTHER" id="PTHR43649">
    <property type="entry name" value="ARABINOSE-BINDING PROTEIN-RELATED"/>
    <property type="match status" value="1"/>
</dbReference>
<keyword evidence="3" id="KW-0762">Sugar transport</keyword>
<dbReference type="InterPro" id="IPR050490">
    <property type="entry name" value="Bact_solute-bd_prot1"/>
</dbReference>
<feature type="region of interest" description="Disordered" evidence="1">
    <location>
        <begin position="27"/>
        <end position="49"/>
    </location>
</feature>
<dbReference type="SUPFAM" id="SSF53850">
    <property type="entry name" value="Periplasmic binding protein-like II"/>
    <property type="match status" value="1"/>
</dbReference>
<dbReference type="Proteomes" id="UP000522163">
    <property type="component" value="Unassembled WGS sequence"/>
</dbReference>
<dbReference type="CDD" id="cd13585">
    <property type="entry name" value="PBP2_TMBP_like"/>
    <property type="match status" value="1"/>
</dbReference>
<proteinExistence type="predicted"/>
<dbReference type="InterPro" id="IPR006059">
    <property type="entry name" value="SBP"/>
</dbReference>
<evidence type="ECO:0000256" key="1">
    <source>
        <dbReference type="SAM" id="MobiDB-lite"/>
    </source>
</evidence>
<reference evidence="3 4" key="1">
    <citation type="submission" date="2020-08" db="EMBL/GenBank/DDBJ databases">
        <title>Genomic Encyclopedia of Type Strains, Phase IV (KMG-IV): sequencing the most valuable type-strain genomes for metagenomic binning, comparative biology and taxonomic classification.</title>
        <authorList>
            <person name="Goeker M."/>
        </authorList>
    </citation>
    <scope>NUCLEOTIDE SEQUENCE [LARGE SCALE GENOMIC DNA]</scope>
    <source>
        <strain evidence="3 4">DSM 17245</strain>
    </source>
</reference>
<keyword evidence="2" id="KW-0732">Signal</keyword>
<dbReference type="EMBL" id="JACHHH010000002">
    <property type="protein sequence ID" value="MBB6040474.1"/>
    <property type="molecule type" value="Genomic_DNA"/>
</dbReference>
<keyword evidence="3" id="KW-0813">Transport</keyword>
<feature type="signal peptide" evidence="2">
    <location>
        <begin position="1"/>
        <end position="27"/>
    </location>
</feature>
<protein>
    <submittedName>
        <fullName evidence="3">Multiple sugar transport system substrate-binding protein</fullName>
    </submittedName>
</protein>
<evidence type="ECO:0000256" key="2">
    <source>
        <dbReference type="SAM" id="SignalP"/>
    </source>
</evidence>
<dbReference type="Pfam" id="PF01547">
    <property type="entry name" value="SBP_bac_1"/>
    <property type="match status" value="1"/>
</dbReference>
<dbReference type="RefSeq" id="WP_183682406.1">
    <property type="nucleotide sequence ID" value="NZ_JACHHH010000002.1"/>
</dbReference>
<accession>A0A7W9W237</accession>
<evidence type="ECO:0000313" key="4">
    <source>
        <dbReference type="Proteomes" id="UP000522163"/>
    </source>
</evidence>
<sequence length="460" mass="50761">MRKKILSAMLSLTMLCTALSGCGSSAAKEESKAPEQNSSEARGSEEKAEANAELEGDITFWHSFTQGPRLETIQEAADKFMEEHPKVTIKIETFSWNDFYTKWTTGLASGNVPDMSTALVGQVSEMINSDAIIPLNGLIDDIGRDKFYENALNELSVDGNNYAVPLYSHAMVMWVRKDLLEKNNLEVPKTWDELYEEAKALTKDGIYGLSFPCGSTDFQATNFLNFYVKGAGGSLLTDDLKANLTSDLAIEGINYWLKVYKDCSPKDSINYNVLDQATLYYQGKTAFDFNSGFQISGVAANSPDLLDYVDCYPIPTIKGTEQKGITTSNQPLVIWKNSKHPEICEAFIKTLYEEDTYVKFLHSVPVGMLPAIKGIEDSEAYKEDPTIQKFAHAEEVISSQIPGGTAIGFEHGPSVQAGILTNQHVIEEMFQDIITNGTDVKTAAKEAEDKLNSLMEAATQ</sequence>